<evidence type="ECO:0000313" key="5">
    <source>
        <dbReference type="Proteomes" id="UP000784294"/>
    </source>
</evidence>
<dbReference type="Proteomes" id="UP000784294">
    <property type="component" value="Unassembled WGS sequence"/>
</dbReference>
<comment type="caution">
    <text evidence="4">The sequence shown here is derived from an EMBL/GenBank/DDBJ whole genome shotgun (WGS) entry which is preliminary data.</text>
</comment>
<evidence type="ECO:0000259" key="3">
    <source>
        <dbReference type="PROSITE" id="PS50850"/>
    </source>
</evidence>
<dbReference type="EMBL" id="CAAALY010001674">
    <property type="protein sequence ID" value="VEL07404.1"/>
    <property type="molecule type" value="Genomic_DNA"/>
</dbReference>
<dbReference type="InterPro" id="IPR036259">
    <property type="entry name" value="MFS_trans_sf"/>
</dbReference>
<dbReference type="AlphaFoldDB" id="A0A3S5A5A8"/>
<keyword evidence="2" id="KW-1133">Transmembrane helix</keyword>
<dbReference type="OrthoDB" id="3639251at2759"/>
<name>A0A3S5A5A8_9PLAT</name>
<dbReference type="PROSITE" id="PS50850">
    <property type="entry name" value="MFS"/>
    <property type="match status" value="1"/>
</dbReference>
<organism evidence="4 5">
    <name type="scientific">Protopolystoma xenopodis</name>
    <dbReference type="NCBI Taxonomy" id="117903"/>
    <lineage>
        <taxon>Eukaryota</taxon>
        <taxon>Metazoa</taxon>
        <taxon>Spiralia</taxon>
        <taxon>Lophotrochozoa</taxon>
        <taxon>Platyhelminthes</taxon>
        <taxon>Monogenea</taxon>
        <taxon>Polyopisthocotylea</taxon>
        <taxon>Polystomatidea</taxon>
        <taxon>Polystomatidae</taxon>
        <taxon>Protopolystoma</taxon>
    </lineage>
</organism>
<evidence type="ECO:0000256" key="1">
    <source>
        <dbReference type="ARBA" id="ARBA00004141"/>
    </source>
</evidence>
<keyword evidence="2" id="KW-0472">Membrane</keyword>
<dbReference type="Gene3D" id="1.20.1250.20">
    <property type="entry name" value="MFS general substrate transporter like domains"/>
    <property type="match status" value="1"/>
</dbReference>
<dbReference type="GO" id="GO:0016020">
    <property type="term" value="C:membrane"/>
    <property type="evidence" value="ECO:0007669"/>
    <property type="project" value="UniProtKB-SubCell"/>
</dbReference>
<feature type="transmembrane region" description="Helical" evidence="2">
    <location>
        <begin position="20"/>
        <end position="43"/>
    </location>
</feature>
<feature type="domain" description="Major facilitator superfamily (MFS) profile" evidence="3">
    <location>
        <begin position="1"/>
        <end position="69"/>
    </location>
</feature>
<keyword evidence="5" id="KW-1185">Reference proteome</keyword>
<accession>A0A3S5A5A8</accession>
<comment type="subcellular location">
    <subcellularLocation>
        <location evidence="1">Membrane</location>
        <topology evidence="1">Multi-pass membrane protein</topology>
    </subcellularLocation>
</comment>
<dbReference type="GO" id="GO:0022857">
    <property type="term" value="F:transmembrane transporter activity"/>
    <property type="evidence" value="ECO:0007669"/>
    <property type="project" value="InterPro"/>
</dbReference>
<gene>
    <name evidence="4" type="ORF">PXEA_LOCUS844</name>
</gene>
<reference evidence="4" key="1">
    <citation type="submission" date="2018-11" db="EMBL/GenBank/DDBJ databases">
        <authorList>
            <consortium name="Pathogen Informatics"/>
        </authorList>
    </citation>
    <scope>NUCLEOTIDE SEQUENCE</scope>
</reference>
<sequence length="69" mass="7607">MVKGAAFGPLLAGMLVPYGWRAVFAMLILSDICAFLICLRILLTLGRSSHELPLNSFGTTMQEEHIFHS</sequence>
<evidence type="ECO:0000256" key="2">
    <source>
        <dbReference type="SAM" id="Phobius"/>
    </source>
</evidence>
<proteinExistence type="predicted"/>
<dbReference type="InterPro" id="IPR020846">
    <property type="entry name" value="MFS_dom"/>
</dbReference>
<protein>
    <recommendedName>
        <fullName evidence="3">Major facilitator superfamily (MFS) profile domain-containing protein</fullName>
    </recommendedName>
</protein>
<evidence type="ECO:0000313" key="4">
    <source>
        <dbReference type="EMBL" id="VEL07404.1"/>
    </source>
</evidence>
<dbReference type="SUPFAM" id="SSF103473">
    <property type="entry name" value="MFS general substrate transporter"/>
    <property type="match status" value="1"/>
</dbReference>
<keyword evidence="2" id="KW-0812">Transmembrane</keyword>